<dbReference type="Gene3D" id="1.10.3680.10">
    <property type="entry name" value="TerB-like"/>
    <property type="match status" value="1"/>
</dbReference>
<dbReference type="InterPro" id="IPR007791">
    <property type="entry name" value="DjlA_N"/>
</dbReference>
<accession>A0A504TYU5</accession>
<gene>
    <name evidence="2" type="ORF">FJQ55_15720</name>
</gene>
<dbReference type="RefSeq" id="WP_140830040.1">
    <property type="nucleotide sequence ID" value="NZ_VFYP01000002.1"/>
</dbReference>
<comment type="caution">
    <text evidence="2">The sequence shown here is derived from an EMBL/GenBank/DDBJ whole genome shotgun (WGS) entry which is preliminary data.</text>
</comment>
<dbReference type="EMBL" id="VFYP01000002">
    <property type="protein sequence ID" value="TPP07359.1"/>
    <property type="molecule type" value="Genomic_DNA"/>
</dbReference>
<feature type="domain" description="Co-chaperone DjlA N-terminal" evidence="1">
    <location>
        <begin position="27"/>
        <end position="144"/>
    </location>
</feature>
<keyword evidence="3" id="KW-1185">Reference proteome</keyword>
<dbReference type="InterPro" id="IPR029024">
    <property type="entry name" value="TerB-like"/>
</dbReference>
<evidence type="ECO:0000313" key="3">
    <source>
        <dbReference type="Proteomes" id="UP000316429"/>
    </source>
</evidence>
<dbReference type="SUPFAM" id="SSF158682">
    <property type="entry name" value="TerB-like"/>
    <property type="match status" value="1"/>
</dbReference>
<dbReference type="OrthoDB" id="5402150at2"/>
<evidence type="ECO:0000259" key="1">
    <source>
        <dbReference type="Pfam" id="PF05099"/>
    </source>
</evidence>
<dbReference type="CDD" id="cd07313">
    <property type="entry name" value="terB_like_2"/>
    <property type="match status" value="1"/>
</dbReference>
<dbReference type="Pfam" id="PF05099">
    <property type="entry name" value="TerB"/>
    <property type="match status" value="1"/>
</dbReference>
<sequence>MLDRLQTFFQSVMQDHPKSVFAPDDPRIAVAALCFQVMEADGVVLDVERDKLRDILRQQYGLDGEQLDAMLRAGQDAENEAVDYYRFTNDLKRHLDEAQRQQLVGILWDIVYADGTRSEMEDHAIWRVADLLGVSGRERIALRQEAAHRAGLGATDDAS</sequence>
<dbReference type="AlphaFoldDB" id="A0A504TYU5"/>
<name>A0A504TYU5_9HYPH</name>
<reference evidence="2 3" key="1">
    <citation type="submission" date="2019-06" db="EMBL/GenBank/DDBJ databases">
        <title>Rhizobium sp. CL12 isolated from roots of soybean.</title>
        <authorList>
            <person name="Wang C."/>
        </authorList>
    </citation>
    <scope>NUCLEOTIDE SEQUENCE [LARGE SCALE GENOMIC DNA]</scope>
    <source>
        <strain evidence="2 3">CL12</strain>
    </source>
</reference>
<protein>
    <recommendedName>
        <fullName evidence="1">Co-chaperone DjlA N-terminal domain-containing protein</fullName>
    </recommendedName>
</protein>
<proteinExistence type="predicted"/>
<organism evidence="2 3">
    <name type="scientific">Rhizobium glycinendophyticum</name>
    <dbReference type="NCBI Taxonomy" id="2589807"/>
    <lineage>
        <taxon>Bacteria</taxon>
        <taxon>Pseudomonadati</taxon>
        <taxon>Pseudomonadota</taxon>
        <taxon>Alphaproteobacteria</taxon>
        <taxon>Hyphomicrobiales</taxon>
        <taxon>Rhizobiaceae</taxon>
        <taxon>Rhizobium/Agrobacterium group</taxon>
        <taxon>Rhizobium</taxon>
    </lineage>
</organism>
<dbReference type="Proteomes" id="UP000316429">
    <property type="component" value="Unassembled WGS sequence"/>
</dbReference>
<evidence type="ECO:0000313" key="2">
    <source>
        <dbReference type="EMBL" id="TPP07359.1"/>
    </source>
</evidence>